<evidence type="ECO:0000313" key="1">
    <source>
        <dbReference type="EMBL" id="KKL71637.1"/>
    </source>
</evidence>
<dbReference type="AlphaFoldDB" id="A0A0F9H913"/>
<dbReference type="EMBL" id="LAZR01025529">
    <property type="protein sequence ID" value="KKL71637.1"/>
    <property type="molecule type" value="Genomic_DNA"/>
</dbReference>
<comment type="caution">
    <text evidence="1">The sequence shown here is derived from an EMBL/GenBank/DDBJ whole genome shotgun (WGS) entry which is preliminary data.</text>
</comment>
<protein>
    <submittedName>
        <fullName evidence="1">Uncharacterized protein</fullName>
    </submittedName>
</protein>
<organism evidence="1">
    <name type="scientific">marine sediment metagenome</name>
    <dbReference type="NCBI Taxonomy" id="412755"/>
    <lineage>
        <taxon>unclassified sequences</taxon>
        <taxon>metagenomes</taxon>
        <taxon>ecological metagenomes</taxon>
    </lineage>
</organism>
<proteinExistence type="predicted"/>
<reference evidence="1" key="1">
    <citation type="journal article" date="2015" name="Nature">
        <title>Complex archaea that bridge the gap between prokaryotes and eukaryotes.</title>
        <authorList>
            <person name="Spang A."/>
            <person name="Saw J.H."/>
            <person name="Jorgensen S.L."/>
            <person name="Zaremba-Niedzwiedzka K."/>
            <person name="Martijn J."/>
            <person name="Lind A.E."/>
            <person name="van Eijk R."/>
            <person name="Schleper C."/>
            <person name="Guy L."/>
            <person name="Ettema T.J."/>
        </authorList>
    </citation>
    <scope>NUCLEOTIDE SEQUENCE</scope>
</reference>
<feature type="non-terminal residue" evidence="1">
    <location>
        <position position="1"/>
    </location>
</feature>
<accession>A0A0F9H913</accession>
<name>A0A0F9H913_9ZZZZ</name>
<gene>
    <name evidence="1" type="ORF">LCGC14_2092910</name>
</gene>
<sequence>MWNIEMPDYDDILAHLIFSQSESWRIIETNAPATVAIPAYRNGPNTVIHLVNGTGTIPLDKPIPVGPIQIILNNKAASGCRWFAPGAIEEELDIQSIQENGAFGITIQKLHDYGMVVIE</sequence>